<evidence type="ECO:0008006" key="4">
    <source>
        <dbReference type="Google" id="ProtNLM"/>
    </source>
</evidence>
<evidence type="ECO:0000256" key="1">
    <source>
        <dbReference type="SAM" id="MobiDB-lite"/>
    </source>
</evidence>
<proteinExistence type="predicted"/>
<reference evidence="2" key="2">
    <citation type="submission" date="2022-01" db="EMBL/GenBank/DDBJ databases">
        <authorList>
            <person name="Yamashiro T."/>
            <person name="Shiraishi A."/>
            <person name="Satake H."/>
            <person name="Nakayama K."/>
        </authorList>
    </citation>
    <scope>NUCLEOTIDE SEQUENCE</scope>
</reference>
<keyword evidence="3" id="KW-1185">Reference proteome</keyword>
<comment type="caution">
    <text evidence="2">The sequence shown here is derived from an EMBL/GenBank/DDBJ whole genome shotgun (WGS) entry which is preliminary data.</text>
</comment>
<evidence type="ECO:0000313" key="2">
    <source>
        <dbReference type="EMBL" id="GJS56346.1"/>
    </source>
</evidence>
<name>A0ABQ4WTY3_9ASTR</name>
<feature type="region of interest" description="Disordered" evidence="1">
    <location>
        <begin position="163"/>
        <end position="307"/>
    </location>
</feature>
<reference evidence="2" key="1">
    <citation type="journal article" date="2022" name="Int. J. Mol. Sci.">
        <title>Draft Genome of Tanacetum Coccineum: Genomic Comparison of Closely Related Tanacetum-Family Plants.</title>
        <authorList>
            <person name="Yamashiro T."/>
            <person name="Shiraishi A."/>
            <person name="Nakayama K."/>
            <person name="Satake H."/>
        </authorList>
    </citation>
    <scope>NUCLEOTIDE SEQUENCE</scope>
</reference>
<dbReference type="Proteomes" id="UP001151760">
    <property type="component" value="Unassembled WGS sequence"/>
</dbReference>
<dbReference type="EMBL" id="BQNB010008929">
    <property type="protein sequence ID" value="GJS56346.1"/>
    <property type="molecule type" value="Genomic_DNA"/>
</dbReference>
<gene>
    <name evidence="2" type="ORF">Tco_0629708</name>
</gene>
<evidence type="ECO:0000313" key="3">
    <source>
        <dbReference type="Proteomes" id="UP001151760"/>
    </source>
</evidence>
<protein>
    <recommendedName>
        <fullName evidence="4">Ribosome biogenesis protein NOP53</fullName>
    </recommendedName>
</protein>
<accession>A0ABQ4WTY3</accession>
<feature type="compositionally biased region" description="Basic and acidic residues" evidence="1">
    <location>
        <begin position="287"/>
        <end position="298"/>
    </location>
</feature>
<sequence length="400" mass="45148">MRNRLFMHSIKNDSVLGRLKFVAKNEDNQVYGKLIPDVMVNKEIQNFKAYQTYLAFSTGAITPKKARKETKAAIAPKKKGLFTADGNIIRDPDIALELGKSIKSDEEEKYRLSQQKAIGAMIRDTPNVSKKKTHDQSLKLKGMEMLSDAALLEADTRKAIKASRHAPRIQQDTRGSSEGADITPEVLDEPKGKSIDTNEGPGITLEVLESEKETIESGNTNEDLDDEEEMHDDEEEHVDDETQEDEYVHDDVEKHDDADKEIKNADIVDEGKVDEEMTDATLVNAEKTQEEKVKEKPDVPPSSSSLFVSSDYDVSEIQKIKLEHATKQQLPKHSAKPFDQAAKAKFYQNEILFKMTRDSKSYEKLPTHQALFDALMQSLILDEVDMKRAKAAELPTQKKR</sequence>
<feature type="compositionally biased region" description="Basic and acidic residues" evidence="1">
    <location>
        <begin position="249"/>
        <end position="275"/>
    </location>
</feature>
<organism evidence="2 3">
    <name type="scientific">Tanacetum coccineum</name>
    <dbReference type="NCBI Taxonomy" id="301880"/>
    <lineage>
        <taxon>Eukaryota</taxon>
        <taxon>Viridiplantae</taxon>
        <taxon>Streptophyta</taxon>
        <taxon>Embryophyta</taxon>
        <taxon>Tracheophyta</taxon>
        <taxon>Spermatophyta</taxon>
        <taxon>Magnoliopsida</taxon>
        <taxon>eudicotyledons</taxon>
        <taxon>Gunneridae</taxon>
        <taxon>Pentapetalae</taxon>
        <taxon>asterids</taxon>
        <taxon>campanulids</taxon>
        <taxon>Asterales</taxon>
        <taxon>Asteraceae</taxon>
        <taxon>Asteroideae</taxon>
        <taxon>Anthemideae</taxon>
        <taxon>Anthemidinae</taxon>
        <taxon>Tanacetum</taxon>
    </lineage>
</organism>
<feature type="compositionally biased region" description="Acidic residues" evidence="1">
    <location>
        <begin position="222"/>
        <end position="248"/>
    </location>
</feature>